<comment type="caution">
    <text evidence="11">The sequence shown here is derived from an EMBL/GenBank/DDBJ whole genome shotgun (WGS) entry which is preliminary data.</text>
</comment>
<evidence type="ECO:0000256" key="1">
    <source>
        <dbReference type="ARBA" id="ARBA00000707"/>
    </source>
</evidence>
<dbReference type="PROSITE" id="PS50235">
    <property type="entry name" value="USP_3"/>
    <property type="match status" value="1"/>
</dbReference>
<reference evidence="11" key="1">
    <citation type="submission" date="2020-03" db="EMBL/GenBank/DDBJ databases">
        <title>Site-based positive gene gene selection in Geosmithia morbida across the United States reveals a broad range of putative effectors and factors for local host and environmental adapation.</title>
        <authorList>
            <person name="Onufrak A."/>
            <person name="Murdoch R.W."/>
            <person name="Gazis R."/>
            <person name="Huff M."/>
            <person name="Staton M."/>
            <person name="Klingeman W."/>
            <person name="Hadziabdic D."/>
        </authorList>
    </citation>
    <scope>NUCLEOTIDE SEQUENCE</scope>
    <source>
        <strain evidence="11">1262</strain>
    </source>
</reference>
<dbReference type="InterPro" id="IPR038765">
    <property type="entry name" value="Papain-like_cys_pep_sf"/>
</dbReference>
<dbReference type="Gene3D" id="3.90.70.10">
    <property type="entry name" value="Cysteine proteinases"/>
    <property type="match status" value="1"/>
</dbReference>
<dbReference type="CDD" id="cd02662">
    <property type="entry name" value="Peptidase_C19F"/>
    <property type="match status" value="1"/>
</dbReference>
<dbReference type="RefSeq" id="XP_035319214.1">
    <property type="nucleotide sequence ID" value="XM_035464976.1"/>
</dbReference>
<dbReference type="GO" id="GO:0005634">
    <property type="term" value="C:nucleus"/>
    <property type="evidence" value="ECO:0007669"/>
    <property type="project" value="TreeGrafter"/>
</dbReference>
<evidence type="ECO:0000259" key="10">
    <source>
        <dbReference type="PROSITE" id="PS50235"/>
    </source>
</evidence>
<dbReference type="GO" id="GO:0016579">
    <property type="term" value="P:protein deubiquitination"/>
    <property type="evidence" value="ECO:0007669"/>
    <property type="project" value="InterPro"/>
</dbReference>
<dbReference type="OrthoDB" id="2020758at2759"/>
<evidence type="ECO:0000256" key="9">
    <source>
        <dbReference type="SAM" id="Phobius"/>
    </source>
</evidence>
<evidence type="ECO:0000313" key="11">
    <source>
        <dbReference type="EMBL" id="KAF4120562.1"/>
    </source>
</evidence>
<keyword evidence="9" id="KW-0812">Transmembrane</keyword>
<keyword evidence="4" id="KW-0645">Protease</keyword>
<keyword evidence="7" id="KW-0788">Thiol protease</keyword>
<evidence type="ECO:0000256" key="3">
    <source>
        <dbReference type="ARBA" id="ARBA00012759"/>
    </source>
</evidence>
<dbReference type="Pfam" id="PF00443">
    <property type="entry name" value="UCH"/>
    <property type="match status" value="1"/>
</dbReference>
<dbReference type="GeneID" id="55969228"/>
<evidence type="ECO:0000256" key="2">
    <source>
        <dbReference type="ARBA" id="ARBA00009085"/>
    </source>
</evidence>
<name>A0A9P4YRM1_9HYPO</name>
<dbReference type="PANTHER" id="PTHR24006:SF888">
    <property type="entry name" value="UBIQUITIN CARBOXYL-TERMINAL HYDROLASE 30"/>
    <property type="match status" value="1"/>
</dbReference>
<dbReference type="GO" id="GO:0006508">
    <property type="term" value="P:proteolysis"/>
    <property type="evidence" value="ECO:0007669"/>
    <property type="project" value="UniProtKB-KW"/>
</dbReference>
<dbReference type="PANTHER" id="PTHR24006">
    <property type="entry name" value="UBIQUITIN CARBOXYL-TERMINAL HYDROLASE"/>
    <property type="match status" value="1"/>
</dbReference>
<keyword evidence="9" id="KW-1133">Transmembrane helix</keyword>
<feature type="region of interest" description="Disordered" evidence="8">
    <location>
        <begin position="518"/>
        <end position="548"/>
    </location>
</feature>
<feature type="compositionally biased region" description="Basic and acidic residues" evidence="8">
    <location>
        <begin position="521"/>
        <end position="532"/>
    </location>
</feature>
<keyword evidence="9" id="KW-0472">Membrane</keyword>
<gene>
    <name evidence="11" type="ORF">GMORB2_3000</name>
</gene>
<feature type="region of interest" description="Disordered" evidence="8">
    <location>
        <begin position="283"/>
        <end position="330"/>
    </location>
</feature>
<dbReference type="EC" id="3.4.19.12" evidence="3"/>
<organism evidence="11 12">
    <name type="scientific">Geosmithia morbida</name>
    <dbReference type="NCBI Taxonomy" id="1094350"/>
    <lineage>
        <taxon>Eukaryota</taxon>
        <taxon>Fungi</taxon>
        <taxon>Dikarya</taxon>
        <taxon>Ascomycota</taxon>
        <taxon>Pezizomycotina</taxon>
        <taxon>Sordariomycetes</taxon>
        <taxon>Hypocreomycetidae</taxon>
        <taxon>Hypocreales</taxon>
        <taxon>Bionectriaceae</taxon>
        <taxon>Geosmithia</taxon>
    </lineage>
</organism>
<keyword evidence="12" id="KW-1185">Reference proteome</keyword>
<dbReference type="InterPro" id="IPR028889">
    <property type="entry name" value="USP"/>
</dbReference>
<protein>
    <recommendedName>
        <fullName evidence="3">ubiquitinyl hydrolase 1</fullName>
        <ecNumber evidence="3">3.4.19.12</ecNumber>
    </recommendedName>
</protein>
<dbReference type="SUPFAM" id="SSF54001">
    <property type="entry name" value="Cysteine proteinases"/>
    <property type="match status" value="1"/>
</dbReference>
<evidence type="ECO:0000256" key="8">
    <source>
        <dbReference type="SAM" id="MobiDB-lite"/>
    </source>
</evidence>
<evidence type="ECO:0000256" key="6">
    <source>
        <dbReference type="ARBA" id="ARBA00022801"/>
    </source>
</evidence>
<evidence type="ECO:0000256" key="4">
    <source>
        <dbReference type="ARBA" id="ARBA00022670"/>
    </source>
</evidence>
<dbReference type="PROSITE" id="PS00973">
    <property type="entry name" value="USP_2"/>
    <property type="match status" value="1"/>
</dbReference>
<comment type="similarity">
    <text evidence="2">Belongs to the peptidase C19 family.</text>
</comment>
<dbReference type="Proteomes" id="UP000749293">
    <property type="component" value="Unassembled WGS sequence"/>
</dbReference>
<dbReference type="GO" id="GO:0005829">
    <property type="term" value="C:cytosol"/>
    <property type="evidence" value="ECO:0007669"/>
    <property type="project" value="TreeGrafter"/>
</dbReference>
<comment type="catalytic activity">
    <reaction evidence="1">
        <text>Thiol-dependent hydrolysis of ester, thioester, amide, peptide and isopeptide bonds formed by the C-terminal Gly of ubiquitin (a 76-residue protein attached to proteins as an intracellular targeting signal).</text>
        <dbReference type="EC" id="3.4.19.12"/>
    </reaction>
</comment>
<dbReference type="InterPro" id="IPR001394">
    <property type="entry name" value="Peptidase_C19_UCH"/>
</dbReference>
<dbReference type="GO" id="GO:0004843">
    <property type="term" value="F:cysteine-type deubiquitinase activity"/>
    <property type="evidence" value="ECO:0007669"/>
    <property type="project" value="UniProtKB-EC"/>
</dbReference>
<feature type="domain" description="USP" evidence="10">
    <location>
        <begin position="170"/>
        <end position="658"/>
    </location>
</feature>
<dbReference type="AlphaFoldDB" id="A0A9P4YRM1"/>
<proteinExistence type="inferred from homology"/>
<feature type="compositionally biased region" description="Polar residues" evidence="8">
    <location>
        <begin position="96"/>
        <end position="106"/>
    </location>
</feature>
<keyword evidence="6 11" id="KW-0378">Hydrolase</keyword>
<dbReference type="EMBL" id="JAANYQ010000016">
    <property type="protein sequence ID" value="KAF4120562.1"/>
    <property type="molecule type" value="Genomic_DNA"/>
</dbReference>
<accession>A0A9P4YRM1</accession>
<dbReference type="InterPro" id="IPR050164">
    <property type="entry name" value="Peptidase_C19"/>
</dbReference>
<feature type="region of interest" description="Disordered" evidence="8">
    <location>
        <begin position="96"/>
        <end position="117"/>
    </location>
</feature>
<keyword evidence="5" id="KW-0833">Ubl conjugation pathway</keyword>
<evidence type="ECO:0000313" key="12">
    <source>
        <dbReference type="Proteomes" id="UP000749293"/>
    </source>
</evidence>
<sequence length="723" mass="78516">MSSHRDDLDHLYPDRFGNPHHAARPARPVFERMSEATVIITIVIIVFTVVYPLYTSSDRFVEIIYAVGESLWDATIYVLPSNLVFAVDDWLGSDSENGNPTTANTDDQSEQMGDCRHSPDVHAAKSAAMRRILRLGRGSGVMATVLQARNRALSLTSLTLGGKSDPDRPAGLGNRDNSCFQNSILQGLASIESLPAYLAFCLGKRPSDEGGDADAANRVVAQTLSTLLADLNDASNNGRTLWTPSKLKFLNTWTQQDAQEYYSKILDDLDKWAAKAVQSSRRHSGFESDSSADDSTTSQHSGNSDDSGYQSLFPGRSPSPSDRMGGSGGSGACIRNPLEGLLAQRVACVQCGYSEGLSMIPFNCLTLSLGLRRQHDLYERLDAYSSLEAIEGVECPKCTLLKAQRLLTKLTEQMREKGSTDDQLAEPLRRLEAVELALEEDKFDDDTIENRCKITSQAKVSTTKTKQIVVARPPRSLAIHVNRSVFDPSTFDMVKNSAPVAFPLMLDLGPWCLGSAGGTDGADRGRQGRADGDAEEEVRNGNPERWLQDPTASMVAGDVSPSRLSGPVYGLRAVVTHSGRHENGHYVCYRRYPRATPPDIQNRRVQTQTQAQTQTLDEMECESRSDWWRLSDHNVTKVDEETVASLGSGVFMLFYDCVDANMVVQESEEVSRSAVMSRPVEKSSPAPASVAAAAAVAAPGAPTSGSAGARAEVEAAEQVVLAA</sequence>
<evidence type="ECO:0000256" key="7">
    <source>
        <dbReference type="ARBA" id="ARBA00022807"/>
    </source>
</evidence>
<feature type="transmembrane region" description="Helical" evidence="9">
    <location>
        <begin position="36"/>
        <end position="54"/>
    </location>
</feature>
<dbReference type="InterPro" id="IPR018200">
    <property type="entry name" value="USP_CS"/>
</dbReference>
<evidence type="ECO:0000256" key="5">
    <source>
        <dbReference type="ARBA" id="ARBA00022786"/>
    </source>
</evidence>
<feature type="compositionally biased region" description="Polar residues" evidence="8">
    <location>
        <begin position="299"/>
        <end position="310"/>
    </location>
</feature>